<organism evidence="3 4">
    <name type="scientific">Tenuibacillus multivorans</name>
    <dbReference type="NCBI Taxonomy" id="237069"/>
    <lineage>
        <taxon>Bacteria</taxon>
        <taxon>Bacillati</taxon>
        <taxon>Bacillota</taxon>
        <taxon>Bacilli</taxon>
        <taxon>Bacillales</taxon>
        <taxon>Bacillaceae</taxon>
        <taxon>Tenuibacillus</taxon>
    </lineage>
</organism>
<dbReference type="AlphaFoldDB" id="A0A1H0BNX5"/>
<dbReference type="Pfam" id="PF07331">
    <property type="entry name" value="TctB"/>
    <property type="match status" value="1"/>
</dbReference>
<dbReference type="Proteomes" id="UP000199334">
    <property type="component" value="Unassembled WGS sequence"/>
</dbReference>
<sequence>MKVSQNKVTGLLCLLFSLFFIYQAFQIEPPPSATMDFLGPRGFPFIIGSQMVLCSLGILFLSKEEGNEDNVGLSELKSLIPYLLLILVFILLVPYLGMFIGLFLLTFVMVRIMEKGKIIQNLIVSVCVSFAIWIVFDILLNLSMPMWPSL</sequence>
<keyword evidence="1" id="KW-0472">Membrane</keyword>
<proteinExistence type="predicted"/>
<reference evidence="3 4" key="1">
    <citation type="submission" date="2016-10" db="EMBL/GenBank/DDBJ databases">
        <authorList>
            <person name="de Groot N.N."/>
        </authorList>
    </citation>
    <scope>NUCLEOTIDE SEQUENCE [LARGE SCALE GENOMIC DNA]</scope>
    <source>
        <strain evidence="3 4">CGMCC 1.3442</strain>
    </source>
</reference>
<feature type="domain" description="DUF1468" evidence="2">
    <location>
        <begin position="8"/>
        <end position="145"/>
    </location>
</feature>
<dbReference type="RefSeq" id="WP_093856752.1">
    <property type="nucleotide sequence ID" value="NZ_BJVZ01000008.1"/>
</dbReference>
<accession>A0A1H0BNX5</accession>
<dbReference type="EMBL" id="FNIG01000005">
    <property type="protein sequence ID" value="SDN47272.1"/>
    <property type="molecule type" value="Genomic_DNA"/>
</dbReference>
<evidence type="ECO:0000313" key="4">
    <source>
        <dbReference type="Proteomes" id="UP000199334"/>
    </source>
</evidence>
<dbReference type="InterPro" id="IPR009936">
    <property type="entry name" value="DUF1468"/>
</dbReference>
<keyword evidence="4" id="KW-1185">Reference proteome</keyword>
<protein>
    <submittedName>
        <fullName evidence="3">Tripartite tricarboxylate transporter TctB family protein</fullName>
    </submittedName>
</protein>
<keyword evidence="1" id="KW-0812">Transmembrane</keyword>
<feature type="transmembrane region" description="Helical" evidence="1">
    <location>
        <begin position="82"/>
        <end position="112"/>
    </location>
</feature>
<gene>
    <name evidence="3" type="ORF">SAMN05216498_2326</name>
</gene>
<keyword evidence="1" id="KW-1133">Transmembrane helix</keyword>
<name>A0A1H0BNX5_9BACI</name>
<dbReference type="OrthoDB" id="5519430at2"/>
<feature type="transmembrane region" description="Helical" evidence="1">
    <location>
        <begin position="118"/>
        <end position="140"/>
    </location>
</feature>
<dbReference type="STRING" id="237069.SAMN05216498_2326"/>
<evidence type="ECO:0000256" key="1">
    <source>
        <dbReference type="SAM" id="Phobius"/>
    </source>
</evidence>
<evidence type="ECO:0000259" key="2">
    <source>
        <dbReference type="Pfam" id="PF07331"/>
    </source>
</evidence>
<evidence type="ECO:0000313" key="3">
    <source>
        <dbReference type="EMBL" id="SDN47272.1"/>
    </source>
</evidence>